<dbReference type="PANTHER" id="PTHR42080:SF1">
    <property type="entry name" value="SRR1-LIKE DOMAIN-CONTAINING PROTEIN"/>
    <property type="match status" value="1"/>
</dbReference>
<feature type="compositionally biased region" description="Polar residues" evidence="1">
    <location>
        <begin position="1"/>
        <end position="11"/>
    </location>
</feature>
<dbReference type="Pfam" id="PF07985">
    <property type="entry name" value="SRR1"/>
    <property type="match status" value="1"/>
</dbReference>
<dbReference type="PANTHER" id="PTHR42080">
    <property type="entry name" value="SRR1 DOMAIN-CONTAINING PROTEIN"/>
    <property type="match status" value="1"/>
</dbReference>
<dbReference type="eggNOG" id="ENOG502SC31">
    <property type="taxonomic scope" value="Eukaryota"/>
</dbReference>
<feature type="domain" description="Apple" evidence="4">
    <location>
        <begin position="284"/>
        <end position="333"/>
    </location>
</feature>
<evidence type="ECO:0000256" key="2">
    <source>
        <dbReference type="SAM" id="Phobius"/>
    </source>
</evidence>
<dbReference type="AlphaFoldDB" id="F7VR72"/>
<feature type="compositionally biased region" description="Low complexity" evidence="1">
    <location>
        <begin position="203"/>
        <end position="256"/>
    </location>
</feature>
<dbReference type="Proteomes" id="UP000001881">
    <property type="component" value="Unassembled WGS sequence"/>
</dbReference>
<keyword evidence="6" id="KW-1185">Reference proteome</keyword>
<proteinExistence type="predicted"/>
<dbReference type="GeneID" id="10810358"/>
<dbReference type="Pfam" id="PF14295">
    <property type="entry name" value="PAN_4"/>
    <property type="match status" value="1"/>
</dbReference>
<evidence type="ECO:0000256" key="1">
    <source>
        <dbReference type="SAM" id="MobiDB-lite"/>
    </source>
</evidence>
<name>F7VR72_SORMK</name>
<feature type="transmembrane region" description="Helical" evidence="2">
    <location>
        <begin position="172"/>
        <end position="192"/>
    </location>
</feature>
<protein>
    <submittedName>
        <fullName evidence="5">WGS project CABT00000000 data, contig 2.4</fullName>
    </submittedName>
</protein>
<dbReference type="InterPro" id="IPR003609">
    <property type="entry name" value="Pan_app"/>
</dbReference>
<dbReference type="EMBL" id="CABT02000004">
    <property type="protein sequence ID" value="CCC08005.1"/>
    <property type="molecule type" value="Genomic_DNA"/>
</dbReference>
<feature type="region of interest" description="Disordered" evidence="1">
    <location>
        <begin position="1"/>
        <end position="48"/>
    </location>
</feature>
<reference evidence="5 6" key="1">
    <citation type="journal article" date="2010" name="PLoS Genet.">
        <title>De novo assembly of a 40 Mb eukaryotic genome from short sequence reads: Sordaria macrospora, a model organism for fungal morphogenesis.</title>
        <authorList>
            <person name="Nowrousian M."/>
            <person name="Stajich J."/>
            <person name="Chu M."/>
            <person name="Engh I."/>
            <person name="Espagne E."/>
            <person name="Halliday K."/>
            <person name="Kamerewerd J."/>
            <person name="Kempken F."/>
            <person name="Knab B."/>
            <person name="Kuo H.C."/>
            <person name="Osiewacz H.D."/>
            <person name="Poeggeler S."/>
            <person name="Read N."/>
            <person name="Seiler S."/>
            <person name="Smith K."/>
            <person name="Zickler D."/>
            <person name="Kueck U."/>
            <person name="Freitag M."/>
        </authorList>
    </citation>
    <scope>NUCLEOTIDE SEQUENCE [LARGE SCALE GENOMIC DNA]</scope>
    <source>
        <strain evidence="6">ATCC MYA-333 / DSM 997 / K(L3346) / K-hell</strain>
        <tissue evidence="5">Mycelium</tissue>
    </source>
</reference>
<organism evidence="5 6">
    <name type="scientific">Sordaria macrospora (strain ATCC MYA-333 / DSM 997 / K(L3346) / K-hell)</name>
    <dbReference type="NCBI Taxonomy" id="771870"/>
    <lineage>
        <taxon>Eukaryota</taxon>
        <taxon>Fungi</taxon>
        <taxon>Dikarya</taxon>
        <taxon>Ascomycota</taxon>
        <taxon>Pezizomycotina</taxon>
        <taxon>Sordariomycetes</taxon>
        <taxon>Sordariomycetidae</taxon>
        <taxon>Sordariales</taxon>
        <taxon>Sordariaceae</taxon>
        <taxon>Sordaria</taxon>
    </lineage>
</organism>
<feature type="region of interest" description="Disordered" evidence="1">
    <location>
        <begin position="195"/>
        <end position="262"/>
    </location>
</feature>
<evidence type="ECO:0000313" key="6">
    <source>
        <dbReference type="Proteomes" id="UP000001881"/>
    </source>
</evidence>
<dbReference type="Gene3D" id="3.50.4.10">
    <property type="entry name" value="Hepatocyte Growth Factor"/>
    <property type="match status" value="1"/>
</dbReference>
<evidence type="ECO:0000313" key="5">
    <source>
        <dbReference type="EMBL" id="CCC08005.1"/>
    </source>
</evidence>
<feature type="domain" description="SRR1-like" evidence="3">
    <location>
        <begin position="83"/>
        <end position="176"/>
    </location>
</feature>
<feature type="compositionally biased region" description="Basic residues" evidence="1">
    <location>
        <begin position="12"/>
        <end position="23"/>
    </location>
</feature>
<gene>
    <name evidence="5" type="ORF">SMAC_01569</name>
</gene>
<dbReference type="InterPro" id="IPR012942">
    <property type="entry name" value="SRR1-like"/>
</dbReference>
<feature type="compositionally biased region" description="Basic and acidic residues" evidence="1">
    <location>
        <begin position="24"/>
        <end position="33"/>
    </location>
</feature>
<accession>F7VR72</accession>
<dbReference type="HOGENOM" id="CLU_785654_0_0_1"/>
<dbReference type="OrthoDB" id="5318346at2759"/>
<dbReference type="VEuPathDB" id="FungiDB:SMAC_01569"/>
<sequence length="353" mass="38569">MTQQDGEWSQVSRKRGRIRHVPKPKTEVDESKENGLGIRPNPNPEFTVSDMHKHHDTARQEWQISDCWTTLEHLLATALSESSCPHITKAICFGPGPYDPSNGSFAARRTAHMQTAAFCAIVDFLESHCQHKIKRVIQEPMFTQIDRDFCVELGFEVVDTPDAFPMVDEQTLVYVILLVIVLPLGVGLGVGLSKSSKSTAIEPRPSSSQTTLPLSSSPEPSPNSSAIPSHSQTPASTATTAPTSTTSSSNSKPRPTAYSDCPAANNTMHRIPGLAKSFLRLCGVDYTADDLGNFLSGNMAECIDACAAMERCTGCSWGYLDGDKGNKHRCWLKGNLGTAREEPDDWCFAMIPR</sequence>
<dbReference type="InParanoid" id="F7VR72"/>
<keyword evidence="2" id="KW-1133">Transmembrane helix</keyword>
<keyword evidence="2" id="KW-0812">Transmembrane</keyword>
<evidence type="ECO:0000259" key="4">
    <source>
        <dbReference type="Pfam" id="PF14295"/>
    </source>
</evidence>
<dbReference type="KEGG" id="smp:10810358"/>
<comment type="caution">
    <text evidence="5">The sequence shown here is derived from an EMBL/GenBank/DDBJ whole genome shotgun (WGS) entry which is preliminary data.</text>
</comment>
<keyword evidence="2" id="KW-0472">Membrane</keyword>
<evidence type="ECO:0000259" key="3">
    <source>
        <dbReference type="Pfam" id="PF07985"/>
    </source>
</evidence>